<protein>
    <submittedName>
        <fullName evidence="2">Dienelactone hydrolase family protein</fullName>
    </submittedName>
</protein>
<evidence type="ECO:0000313" key="3">
    <source>
        <dbReference type="Proteomes" id="UP000238392"/>
    </source>
</evidence>
<dbReference type="AlphaFoldDB" id="A0A2T0WDB2"/>
<dbReference type="Pfam" id="PF02129">
    <property type="entry name" value="Peptidase_S15"/>
    <property type="match status" value="1"/>
</dbReference>
<gene>
    <name evidence="2" type="ORF">CLV74_12131</name>
</gene>
<dbReference type="RefSeq" id="WP_106268217.1">
    <property type="nucleotide sequence ID" value="NZ_PVTQ01000021.1"/>
</dbReference>
<dbReference type="InterPro" id="IPR000383">
    <property type="entry name" value="Xaa-Pro-like_dom"/>
</dbReference>
<feature type="domain" description="Xaa-Pro dipeptidyl-peptidase-like" evidence="1">
    <location>
        <begin position="113"/>
        <end position="233"/>
    </location>
</feature>
<dbReference type="OrthoDB" id="3647650at2"/>
<sequence>MNTPSDLPPFLAARRDALPMDLSFASARGPYSVWADRLMRAWRAGLPPMDGAAKGRHDGTEVTLEFATGATASGRFVLPKGIGPFPAVLLLHDHGGAFEHGLRKLFDDPASTETRARHYDGAAPASAFLEAGFAVLCLDALGWGARQAGGYEGQQALAANALGLGWSLAGLVAGEDAQAAAWLAKQPEIDAMRIGAFGFSFGGFRAWQVAALSPDIAAHASLSWMACRNDLMQENAPLLAGQSAFYMLHPTIAARADFADLAGLGVQKPQFYRSGRGDRHMPEASVQKAWTQIARIAKAAGAPAPDTAMHDAGHTCPRKSLDEAITFLSRHL</sequence>
<reference evidence="2 3" key="1">
    <citation type="submission" date="2018-03" db="EMBL/GenBank/DDBJ databases">
        <title>Genomic Encyclopedia of Archaeal and Bacterial Type Strains, Phase II (KMG-II): from individual species to whole genera.</title>
        <authorList>
            <person name="Goeker M."/>
        </authorList>
    </citation>
    <scope>NUCLEOTIDE SEQUENCE [LARGE SCALE GENOMIC DNA]</scope>
    <source>
        <strain evidence="2 3">DSM 100212</strain>
    </source>
</reference>
<keyword evidence="2" id="KW-0378">Hydrolase</keyword>
<keyword evidence="3" id="KW-1185">Reference proteome</keyword>
<accession>A0A2T0WDB2</accession>
<dbReference type="PANTHER" id="PTHR22946:SF8">
    <property type="entry name" value="ACETYL XYLAN ESTERASE DOMAIN-CONTAINING PROTEIN"/>
    <property type="match status" value="1"/>
</dbReference>
<evidence type="ECO:0000259" key="1">
    <source>
        <dbReference type="Pfam" id="PF02129"/>
    </source>
</evidence>
<evidence type="ECO:0000313" key="2">
    <source>
        <dbReference type="EMBL" id="PRY84699.1"/>
    </source>
</evidence>
<proteinExistence type="predicted"/>
<dbReference type="Gene3D" id="3.40.50.1820">
    <property type="entry name" value="alpha/beta hydrolase"/>
    <property type="match status" value="1"/>
</dbReference>
<dbReference type="Proteomes" id="UP000238392">
    <property type="component" value="Unassembled WGS sequence"/>
</dbReference>
<dbReference type="SUPFAM" id="SSF53474">
    <property type="entry name" value="alpha/beta-Hydrolases"/>
    <property type="match status" value="1"/>
</dbReference>
<name>A0A2T0WDB2_9RHOB</name>
<dbReference type="EMBL" id="PVTQ01000021">
    <property type="protein sequence ID" value="PRY84699.1"/>
    <property type="molecule type" value="Genomic_DNA"/>
</dbReference>
<comment type="caution">
    <text evidence="2">The sequence shown here is derived from an EMBL/GenBank/DDBJ whole genome shotgun (WGS) entry which is preliminary data.</text>
</comment>
<dbReference type="InterPro" id="IPR029058">
    <property type="entry name" value="AB_hydrolase_fold"/>
</dbReference>
<dbReference type="InterPro" id="IPR050261">
    <property type="entry name" value="FrsA_esterase"/>
</dbReference>
<dbReference type="GO" id="GO:0016787">
    <property type="term" value="F:hydrolase activity"/>
    <property type="evidence" value="ECO:0007669"/>
    <property type="project" value="UniProtKB-KW"/>
</dbReference>
<organism evidence="2 3">
    <name type="scientific">Donghicola tyrosinivorans</name>
    <dbReference type="NCBI Taxonomy" id="1652492"/>
    <lineage>
        <taxon>Bacteria</taxon>
        <taxon>Pseudomonadati</taxon>
        <taxon>Pseudomonadota</taxon>
        <taxon>Alphaproteobacteria</taxon>
        <taxon>Rhodobacterales</taxon>
        <taxon>Roseobacteraceae</taxon>
        <taxon>Donghicola</taxon>
    </lineage>
</organism>
<dbReference type="PANTHER" id="PTHR22946">
    <property type="entry name" value="DIENELACTONE HYDROLASE DOMAIN-CONTAINING PROTEIN-RELATED"/>
    <property type="match status" value="1"/>
</dbReference>